<dbReference type="Gene3D" id="3.30.2460.20">
    <property type="match status" value="1"/>
</dbReference>
<evidence type="ECO:0000256" key="8">
    <source>
        <dbReference type="ARBA" id="ARBA00023288"/>
    </source>
</evidence>
<evidence type="ECO:0000313" key="12">
    <source>
        <dbReference type="EMBL" id="MDE49378.1"/>
    </source>
</evidence>
<accession>A0A6G1SC12</accession>
<evidence type="ECO:0000313" key="11">
    <source>
        <dbReference type="EMBL" id="MDE48066.1"/>
    </source>
</evidence>
<dbReference type="InterPro" id="IPR043158">
    <property type="entry name" value="Wnt_C"/>
</dbReference>
<dbReference type="AlphaFoldDB" id="A0A6G1SC12"/>
<dbReference type="GO" id="GO:0005615">
    <property type="term" value="C:extracellular space"/>
    <property type="evidence" value="ECO:0007669"/>
    <property type="project" value="TreeGrafter"/>
</dbReference>
<reference evidence="11" key="1">
    <citation type="submission" date="2018-10" db="EMBL/GenBank/DDBJ databases">
        <title>Transcriptome assembly of Aceria tosichella (Wheat curl mite) Type 2.</title>
        <authorList>
            <person name="Scully E.D."/>
            <person name="Geib S.M."/>
            <person name="Palmer N.A."/>
            <person name="Gupta A.K."/>
            <person name="Sarath G."/>
            <person name="Tatineni S."/>
        </authorList>
    </citation>
    <scope>NUCLEOTIDE SEQUENCE</scope>
    <source>
        <strain evidence="11">LincolnNE</strain>
    </source>
</reference>
<dbReference type="GO" id="GO:0045165">
    <property type="term" value="P:cell fate commitment"/>
    <property type="evidence" value="ECO:0007669"/>
    <property type="project" value="TreeGrafter"/>
</dbReference>
<dbReference type="GO" id="GO:0005125">
    <property type="term" value="F:cytokine activity"/>
    <property type="evidence" value="ECO:0007669"/>
    <property type="project" value="TreeGrafter"/>
</dbReference>
<dbReference type="InterPro" id="IPR018161">
    <property type="entry name" value="Wnt_CS"/>
</dbReference>
<dbReference type="GO" id="GO:0030182">
    <property type="term" value="P:neuron differentiation"/>
    <property type="evidence" value="ECO:0007669"/>
    <property type="project" value="TreeGrafter"/>
</dbReference>
<evidence type="ECO:0000256" key="7">
    <source>
        <dbReference type="ARBA" id="ARBA00023157"/>
    </source>
</evidence>
<keyword evidence="5" id="KW-0272">Extracellular matrix</keyword>
<evidence type="ECO:0000256" key="10">
    <source>
        <dbReference type="SAM" id="SignalP"/>
    </source>
</evidence>
<dbReference type="Pfam" id="PF00110">
    <property type="entry name" value="wnt"/>
    <property type="match status" value="2"/>
</dbReference>
<keyword evidence="7" id="KW-1015">Disulfide bond</keyword>
<evidence type="ECO:0000256" key="3">
    <source>
        <dbReference type="ARBA" id="ARBA00022473"/>
    </source>
</evidence>
<evidence type="ECO:0000256" key="4">
    <source>
        <dbReference type="ARBA" id="ARBA00022525"/>
    </source>
</evidence>
<proteinExistence type="inferred from homology"/>
<keyword evidence="8" id="KW-0449">Lipoprotein</keyword>
<sequence length="546" mass="61863">MFHSSSRHHFDTMFVILCVIAGATAHSISNSSRTSHSHKLHDRHRPSFINLLLDENLAELVKQPETLKNDFNVSESRDHLQVSAFLTPEGKERENQDVCAQLSSVFNGNQIRYCHKHYDILESILPKIIQLTKQECSRITKDLRWNCATIDLFLDRSNALSFTKEAALIRSILNASMMYLIVKTCSDGMHRSCGCQSDQDYLGVTSTSSRSRQNHMAESNANIVSSLDTNNPIDHMALNRQELRRLETGSALRLTRSMIRRQGCTHNTAFADALTGVFMDADDVRSLNKAYKILNEDSINNRNGFTVDKRVVDADYKDLSFIKWAKSAINLHNNQIGRQVVREAKIKQCKCHGISGMCQFQTCWDQLHDFKIITTKLREIYLNNAMLVEVKNLGSFAHPDLYLTRSSTIAQSISCSTTTNADLIDGYNRLTTLNRVQPDDLTYLYESPNYCDAQPTSGHLGTRGRQCFSKKASDSTNANDLERKGTFSNISQANKSALGTCEYLCCDRGFHSELVLDIVKCNCGFRFCCKVECDHCLRQQVLHYCR</sequence>
<evidence type="ECO:0000256" key="1">
    <source>
        <dbReference type="ARBA" id="ARBA00004498"/>
    </source>
</evidence>
<dbReference type="GO" id="GO:0060070">
    <property type="term" value="P:canonical Wnt signaling pathway"/>
    <property type="evidence" value="ECO:0007669"/>
    <property type="project" value="TreeGrafter"/>
</dbReference>
<organism evidence="11">
    <name type="scientific">Aceria tosichella</name>
    <name type="common">wheat curl mite</name>
    <dbReference type="NCBI Taxonomy" id="561515"/>
    <lineage>
        <taxon>Eukaryota</taxon>
        <taxon>Metazoa</taxon>
        <taxon>Ecdysozoa</taxon>
        <taxon>Arthropoda</taxon>
        <taxon>Chelicerata</taxon>
        <taxon>Arachnida</taxon>
        <taxon>Acari</taxon>
        <taxon>Acariformes</taxon>
        <taxon>Trombidiformes</taxon>
        <taxon>Prostigmata</taxon>
        <taxon>Eupodina</taxon>
        <taxon>Eriophyoidea</taxon>
        <taxon>Eriophyidae</taxon>
        <taxon>Eriophyinae</taxon>
        <taxon>Aceriini</taxon>
        <taxon>Aceria</taxon>
    </lineage>
</organism>
<evidence type="ECO:0000256" key="5">
    <source>
        <dbReference type="ARBA" id="ARBA00022530"/>
    </source>
</evidence>
<name>A0A6G1SC12_9ACAR</name>
<dbReference type="EMBL" id="GGYP01003295">
    <property type="protein sequence ID" value="MDE48066.1"/>
    <property type="molecule type" value="Transcribed_RNA"/>
</dbReference>
<comment type="similarity">
    <text evidence="2 9">Belongs to the Wnt family.</text>
</comment>
<dbReference type="GO" id="GO:0005109">
    <property type="term" value="F:frizzled binding"/>
    <property type="evidence" value="ECO:0007669"/>
    <property type="project" value="TreeGrafter"/>
</dbReference>
<evidence type="ECO:0000256" key="2">
    <source>
        <dbReference type="ARBA" id="ARBA00005683"/>
    </source>
</evidence>
<dbReference type="PRINTS" id="PR01349">
    <property type="entry name" value="WNTPROTEIN"/>
</dbReference>
<dbReference type="EMBL" id="GGYP01004607">
    <property type="protein sequence ID" value="MDE49378.1"/>
    <property type="molecule type" value="Transcribed_RNA"/>
</dbReference>
<keyword evidence="3 9" id="KW-0217">Developmental protein</keyword>
<comment type="function">
    <text evidence="9">Ligand for members of the frizzled family of seven transmembrane receptors.</text>
</comment>
<keyword evidence="4" id="KW-0964">Secreted</keyword>
<dbReference type="InterPro" id="IPR005817">
    <property type="entry name" value="Wnt"/>
</dbReference>
<keyword evidence="6 9" id="KW-0879">Wnt signaling pathway</keyword>
<evidence type="ECO:0000256" key="6">
    <source>
        <dbReference type="ARBA" id="ARBA00022687"/>
    </source>
</evidence>
<gene>
    <name evidence="11" type="primary">cwn-1_1</name>
    <name evidence="12" type="synonym">cwn-1_0</name>
    <name evidence="12" type="ORF">g.10087</name>
    <name evidence="11" type="ORF">g.10089</name>
</gene>
<feature type="chain" id="PRO_5033538155" description="Protein Wnt" evidence="10">
    <location>
        <begin position="26"/>
        <end position="546"/>
    </location>
</feature>
<dbReference type="PANTHER" id="PTHR12027">
    <property type="entry name" value="WNT RELATED"/>
    <property type="match status" value="1"/>
</dbReference>
<evidence type="ECO:0000256" key="9">
    <source>
        <dbReference type="RuleBase" id="RU003500"/>
    </source>
</evidence>
<dbReference type="PROSITE" id="PS00246">
    <property type="entry name" value="WNT1"/>
    <property type="match status" value="1"/>
</dbReference>
<protein>
    <recommendedName>
        <fullName evidence="9">Protein Wnt</fullName>
    </recommendedName>
</protein>
<feature type="signal peptide" evidence="10">
    <location>
        <begin position="1"/>
        <end position="25"/>
    </location>
</feature>
<dbReference type="SMART" id="SM00097">
    <property type="entry name" value="WNT1"/>
    <property type="match status" value="1"/>
</dbReference>
<comment type="subcellular location">
    <subcellularLocation>
        <location evidence="1 9">Secreted</location>
        <location evidence="1 9">Extracellular space</location>
        <location evidence="1 9">Extracellular matrix</location>
    </subcellularLocation>
</comment>
<keyword evidence="10" id="KW-0732">Signal</keyword>